<sequence>MILTVAKESCELAIEEHGEQLQDKENAINMLPPLSVKEIQEGNVANTEQNKNEAVNQYTRKMKRDSIGFDGLSFTILTPTPPTTQMSIDEGLSMEVEGNVEEELGRGKRNKKLSWQLKSPFEQKRKRGTSMAHNENTPKYTGWIKSKYTRTCIFHYAKDDENLLKKFIGWLGKEKRKGRKKVGQTDIYAEDNGVRKNPYKSYHQKINRKMFFLELADSSFVLDDKHIDIALYYLRKKECYHPCAHPYRCTTTDILFDNYMLIVYKDFNEDTSDLF</sequence>
<reference evidence="2 3" key="1">
    <citation type="submission" date="2025-04" db="UniProtKB">
        <authorList>
            <consortium name="RefSeq"/>
        </authorList>
    </citation>
    <scope>IDENTIFICATION</scope>
</reference>
<accession>A0A1S4D680</accession>
<evidence type="ECO:0000256" key="1">
    <source>
        <dbReference type="SAM" id="Coils"/>
    </source>
</evidence>
<name>A0A1S4D680_TOBAC</name>
<gene>
    <name evidence="2 3 4" type="primary">LOC107826396</name>
</gene>
<evidence type="ECO:0000313" key="2">
    <source>
        <dbReference type="RefSeq" id="XP_016508847.1"/>
    </source>
</evidence>
<dbReference type="RefSeq" id="XP_016508847.1">
    <property type="nucleotide sequence ID" value="XM_016653361.1"/>
</dbReference>
<evidence type="ECO:0000313" key="3">
    <source>
        <dbReference type="RefSeq" id="XP_016508848.1"/>
    </source>
</evidence>
<dbReference type="PaxDb" id="4097-A0A1S4D680"/>
<feature type="coiled-coil region" evidence="1">
    <location>
        <begin position="7"/>
        <end position="57"/>
    </location>
</feature>
<dbReference type="RefSeq" id="XP_016508848.1">
    <property type="nucleotide sequence ID" value="XM_016653362.1"/>
</dbReference>
<dbReference type="OrthoDB" id="10287746at2759"/>
<dbReference type="KEGG" id="nta:107826396"/>
<keyword evidence="1" id="KW-0175">Coiled coil</keyword>
<organism evidence="3">
    <name type="scientific">Nicotiana tabacum</name>
    <name type="common">Common tobacco</name>
    <dbReference type="NCBI Taxonomy" id="4097"/>
    <lineage>
        <taxon>Eukaryota</taxon>
        <taxon>Viridiplantae</taxon>
        <taxon>Streptophyta</taxon>
        <taxon>Embryophyta</taxon>
        <taxon>Tracheophyta</taxon>
        <taxon>Spermatophyta</taxon>
        <taxon>Magnoliopsida</taxon>
        <taxon>eudicotyledons</taxon>
        <taxon>Gunneridae</taxon>
        <taxon>Pentapetalae</taxon>
        <taxon>asterids</taxon>
        <taxon>lamiids</taxon>
        <taxon>Solanales</taxon>
        <taxon>Solanaceae</taxon>
        <taxon>Nicotianoideae</taxon>
        <taxon>Nicotianeae</taxon>
        <taxon>Nicotiana</taxon>
    </lineage>
</organism>
<evidence type="ECO:0000313" key="4">
    <source>
        <dbReference type="RefSeq" id="XP_016508849.1"/>
    </source>
</evidence>
<dbReference type="AlphaFoldDB" id="A0A1S4D680"/>
<protein>
    <submittedName>
        <fullName evidence="2 3">Uncharacterized protein isoform X1</fullName>
    </submittedName>
</protein>
<proteinExistence type="predicted"/>
<dbReference type="RefSeq" id="XP_016508849.1">
    <property type="nucleotide sequence ID" value="XM_016653363.1"/>
</dbReference>